<evidence type="ECO:0000313" key="2">
    <source>
        <dbReference type="EMBL" id="KAF9337940.1"/>
    </source>
</evidence>
<keyword evidence="3" id="KW-1185">Reference proteome</keyword>
<evidence type="ECO:0000313" key="3">
    <source>
        <dbReference type="Proteomes" id="UP000696485"/>
    </source>
</evidence>
<feature type="compositionally biased region" description="Basic and acidic residues" evidence="1">
    <location>
        <begin position="74"/>
        <end position="90"/>
    </location>
</feature>
<protein>
    <submittedName>
        <fullName evidence="2">Uncharacterized protein</fullName>
    </submittedName>
</protein>
<evidence type="ECO:0000256" key="1">
    <source>
        <dbReference type="SAM" id="MobiDB-lite"/>
    </source>
</evidence>
<dbReference type="EMBL" id="JAAAUY010000013">
    <property type="protein sequence ID" value="KAF9337940.1"/>
    <property type="molecule type" value="Genomic_DNA"/>
</dbReference>
<accession>A0A9P5SWF5</accession>
<reference evidence="2" key="1">
    <citation type="journal article" date="2020" name="Fungal Divers.">
        <title>Resolving the Mortierellaceae phylogeny through synthesis of multi-gene phylogenetics and phylogenomics.</title>
        <authorList>
            <person name="Vandepol N."/>
            <person name="Liber J."/>
            <person name="Desiro A."/>
            <person name="Na H."/>
            <person name="Kennedy M."/>
            <person name="Barry K."/>
            <person name="Grigoriev I.V."/>
            <person name="Miller A.N."/>
            <person name="O'Donnell K."/>
            <person name="Stajich J.E."/>
            <person name="Bonito G."/>
        </authorList>
    </citation>
    <scope>NUCLEOTIDE SEQUENCE</scope>
    <source>
        <strain evidence="2">NVP1</strain>
    </source>
</reference>
<feature type="compositionally biased region" description="Basic and acidic residues" evidence="1">
    <location>
        <begin position="118"/>
        <end position="146"/>
    </location>
</feature>
<gene>
    <name evidence="2" type="ORF">BG006_001518</name>
</gene>
<feature type="compositionally biased region" description="Basic and acidic residues" evidence="1">
    <location>
        <begin position="98"/>
        <end position="109"/>
    </location>
</feature>
<sequence length="198" mass="22446">MALNKKYIIHALCTVTATVATAYCTAISAAISLPAFSVRRSHTCARTKQVIDVGDPDMSITPDQDLHDKKADQRGEHHFGQAEQRQRQDQGPHPPGLEARERRAQDGQPERYAAPAEHQGDLEDEAQWRELVCRDRSGGRMEKEGPQRGQSDDEAEEQTERWRGQVLARAMEQAPGPRAFGMGALELWWHVWQWQNRV</sequence>
<comment type="caution">
    <text evidence="2">The sequence shown here is derived from an EMBL/GenBank/DDBJ whole genome shotgun (WGS) entry which is preliminary data.</text>
</comment>
<feature type="region of interest" description="Disordered" evidence="1">
    <location>
        <begin position="74"/>
        <end position="162"/>
    </location>
</feature>
<dbReference type="Proteomes" id="UP000696485">
    <property type="component" value="Unassembled WGS sequence"/>
</dbReference>
<proteinExistence type="predicted"/>
<dbReference type="AlphaFoldDB" id="A0A9P5SWF5"/>
<name>A0A9P5SWF5_9FUNG</name>
<organism evidence="2 3">
    <name type="scientific">Podila minutissima</name>
    <dbReference type="NCBI Taxonomy" id="64525"/>
    <lineage>
        <taxon>Eukaryota</taxon>
        <taxon>Fungi</taxon>
        <taxon>Fungi incertae sedis</taxon>
        <taxon>Mucoromycota</taxon>
        <taxon>Mortierellomycotina</taxon>
        <taxon>Mortierellomycetes</taxon>
        <taxon>Mortierellales</taxon>
        <taxon>Mortierellaceae</taxon>
        <taxon>Podila</taxon>
    </lineage>
</organism>